<feature type="binding site" evidence="10">
    <location>
        <position position="101"/>
    </location>
    <ligand>
        <name>Zn(2+)</name>
        <dbReference type="ChEBI" id="CHEBI:29105"/>
    </ligand>
</feature>
<evidence type="ECO:0000313" key="11">
    <source>
        <dbReference type="EMBL" id="RJR28244.1"/>
    </source>
</evidence>
<dbReference type="GO" id="GO:0016791">
    <property type="term" value="F:phosphatase activity"/>
    <property type="evidence" value="ECO:0007669"/>
    <property type="project" value="InterPro"/>
</dbReference>
<sequence length="163" mass="18139">MSNKAVFLDRDGVINKKAGEHDYIKSPDQFVILPGVVEGLRILKEKGYLLIVVTNQAGIARGKMSLEDLERVHEKMEKELLNGGVILDKIYFCPHGYDDNCNCRKPAPGMIENAVKDFDIDLKESILIGDSSTDMETAHNAGVAGFLVESNSNFLKNLKTKIW</sequence>
<evidence type="ECO:0000256" key="10">
    <source>
        <dbReference type="PIRSR" id="PIRSR004682-4"/>
    </source>
</evidence>
<evidence type="ECO:0000256" key="5">
    <source>
        <dbReference type="ARBA" id="ARBA00023277"/>
    </source>
</evidence>
<keyword evidence="10" id="KW-0460">Magnesium</keyword>
<organism evidence="11 12">
    <name type="scientific">candidate division WWE3 bacterium</name>
    <dbReference type="NCBI Taxonomy" id="2053526"/>
    <lineage>
        <taxon>Bacteria</taxon>
        <taxon>Katanobacteria</taxon>
    </lineage>
</organism>
<evidence type="ECO:0000256" key="1">
    <source>
        <dbReference type="ARBA" id="ARBA00004496"/>
    </source>
</evidence>
<dbReference type="PANTHER" id="PTHR42891:SF1">
    <property type="entry name" value="D-GLYCERO-BETA-D-MANNO-HEPTOSE-1,7-BISPHOSPHATE 7-PHOSPHATASE"/>
    <property type="match status" value="1"/>
</dbReference>
<feature type="binding site" evidence="10">
    <location>
        <position position="103"/>
    </location>
    <ligand>
        <name>Zn(2+)</name>
        <dbReference type="ChEBI" id="CHEBI:29105"/>
    </ligand>
</feature>
<dbReference type="NCBIfam" id="TIGR01662">
    <property type="entry name" value="HAD-SF-IIIA"/>
    <property type="match status" value="1"/>
</dbReference>
<evidence type="ECO:0000256" key="2">
    <source>
        <dbReference type="ARBA" id="ARBA00022490"/>
    </source>
</evidence>
<comment type="cofactor">
    <cofactor evidence="10">
        <name>Zn(2+)</name>
        <dbReference type="ChEBI" id="CHEBI:29105"/>
    </cofactor>
</comment>
<proteinExistence type="inferred from homology"/>
<dbReference type="EC" id="3.1.3.-" evidence="7"/>
<dbReference type="PANTHER" id="PTHR42891">
    <property type="entry name" value="D-GLYCERO-BETA-D-MANNO-HEPTOSE-1,7-BISPHOSPHATE 7-PHOSPHATASE"/>
    <property type="match status" value="1"/>
</dbReference>
<feature type="binding site" evidence="10">
    <location>
        <position position="11"/>
    </location>
    <ligand>
        <name>Mg(2+)</name>
        <dbReference type="ChEBI" id="CHEBI:18420"/>
    </ligand>
</feature>
<dbReference type="NCBIfam" id="NF006506">
    <property type="entry name" value="PRK08942.1"/>
    <property type="match status" value="1"/>
</dbReference>
<evidence type="ECO:0000256" key="6">
    <source>
        <dbReference type="ARBA" id="ARBA00031828"/>
    </source>
</evidence>
<feature type="site" description="Stabilizes the phosphoryl group" evidence="9">
    <location>
        <position position="105"/>
    </location>
</feature>
<keyword evidence="2 7" id="KW-0963">Cytoplasm</keyword>
<comment type="subcellular location">
    <subcellularLocation>
        <location evidence="1 7">Cytoplasm</location>
    </subcellularLocation>
</comment>
<protein>
    <recommendedName>
        <fullName evidence="6 7">D,D-heptose 1,7-bisphosphate phosphatase</fullName>
        <ecNumber evidence="7">3.1.3.-</ecNumber>
    </recommendedName>
</protein>
<feature type="active site" description="Nucleophile" evidence="8">
    <location>
        <position position="9"/>
    </location>
</feature>
<feature type="site" description="Contributes to substrate recognition" evidence="9">
    <location>
        <position position="104"/>
    </location>
</feature>
<dbReference type="InterPro" id="IPR036412">
    <property type="entry name" value="HAD-like_sf"/>
</dbReference>
<dbReference type="SUPFAM" id="SSF56784">
    <property type="entry name" value="HAD-like"/>
    <property type="match status" value="1"/>
</dbReference>
<dbReference type="InterPro" id="IPR023214">
    <property type="entry name" value="HAD_sf"/>
</dbReference>
<dbReference type="AlphaFoldDB" id="A0A3A4ZGH3"/>
<evidence type="ECO:0000313" key="12">
    <source>
        <dbReference type="Proteomes" id="UP000265540"/>
    </source>
</evidence>
<comment type="cofactor">
    <cofactor evidence="10">
        <name>Mg(2+)</name>
        <dbReference type="ChEBI" id="CHEBI:18420"/>
    </cofactor>
</comment>
<name>A0A3A4ZGH3_UNCKA</name>
<dbReference type="Gene3D" id="3.40.50.1000">
    <property type="entry name" value="HAD superfamily/HAD-like"/>
    <property type="match status" value="1"/>
</dbReference>
<comment type="caution">
    <text evidence="11">The sequence shown here is derived from an EMBL/GenBank/DDBJ whole genome shotgun (WGS) entry which is preliminary data.</text>
</comment>
<feature type="binding site" evidence="10">
    <location>
        <position position="95"/>
    </location>
    <ligand>
        <name>Zn(2+)</name>
        <dbReference type="ChEBI" id="CHEBI:29105"/>
    </ligand>
</feature>
<gene>
    <name evidence="11" type="ORF">C4561_00075</name>
</gene>
<feature type="binding site" evidence="10">
    <location>
        <position position="130"/>
    </location>
    <ligand>
        <name>Mg(2+)</name>
        <dbReference type="ChEBI" id="CHEBI:18420"/>
    </ligand>
</feature>
<dbReference type="EMBL" id="QZJF01000002">
    <property type="protein sequence ID" value="RJR28244.1"/>
    <property type="molecule type" value="Genomic_DNA"/>
</dbReference>
<dbReference type="CDD" id="cd07503">
    <property type="entry name" value="HAD_HisB-N"/>
    <property type="match status" value="1"/>
</dbReference>
<keyword evidence="5 7" id="KW-0119">Carbohydrate metabolism</keyword>
<dbReference type="Pfam" id="PF13242">
    <property type="entry name" value="Hydrolase_like"/>
    <property type="match status" value="1"/>
</dbReference>
<feature type="site" description="Stabilizes the phosphoryl group" evidence="9">
    <location>
        <position position="54"/>
    </location>
</feature>
<keyword evidence="3 10" id="KW-0479">Metal-binding</keyword>
<accession>A0A3A4ZGH3</accession>
<evidence type="ECO:0000256" key="3">
    <source>
        <dbReference type="ARBA" id="ARBA00022723"/>
    </source>
</evidence>
<dbReference type="NCBIfam" id="TIGR01656">
    <property type="entry name" value="Histidinol-ppas"/>
    <property type="match status" value="1"/>
</dbReference>
<evidence type="ECO:0000256" key="4">
    <source>
        <dbReference type="ARBA" id="ARBA00022801"/>
    </source>
</evidence>
<keyword evidence="4 7" id="KW-0378">Hydrolase</keyword>
<dbReference type="InterPro" id="IPR006549">
    <property type="entry name" value="HAD-SF_hydro_IIIA"/>
</dbReference>
<dbReference type="PIRSF" id="PIRSF004682">
    <property type="entry name" value="GmhB"/>
    <property type="match status" value="1"/>
</dbReference>
<feature type="active site" description="Nucleophile" evidence="8">
    <location>
        <position position="11"/>
    </location>
</feature>
<reference evidence="11 12" key="1">
    <citation type="journal article" date="2017" name="ISME J.">
        <title>Energy and carbon metabolisms in a deep terrestrial subsurface fluid microbial community.</title>
        <authorList>
            <person name="Momper L."/>
            <person name="Jungbluth S.P."/>
            <person name="Lee M.D."/>
            <person name="Amend J.P."/>
        </authorList>
    </citation>
    <scope>NUCLEOTIDE SEQUENCE [LARGE SCALE GENOMIC DNA]</scope>
    <source>
        <strain evidence="11">SURF_46</strain>
    </source>
</reference>
<dbReference type="InterPro" id="IPR004446">
    <property type="entry name" value="Heptose_bisP_phosphatase"/>
</dbReference>
<comment type="similarity">
    <text evidence="7">Belongs to the gmhB family.</text>
</comment>
<feature type="binding site" evidence="10">
    <location>
        <position position="9"/>
    </location>
    <ligand>
        <name>Mg(2+)</name>
        <dbReference type="ChEBI" id="CHEBI:18420"/>
    </ligand>
</feature>
<evidence type="ECO:0000256" key="8">
    <source>
        <dbReference type="PIRSR" id="PIRSR004682-1"/>
    </source>
</evidence>
<dbReference type="GO" id="GO:0046872">
    <property type="term" value="F:metal ion binding"/>
    <property type="evidence" value="ECO:0007669"/>
    <property type="project" value="UniProtKB-KW"/>
</dbReference>
<evidence type="ECO:0000256" key="7">
    <source>
        <dbReference type="PIRNR" id="PIRNR004682"/>
    </source>
</evidence>
<feature type="binding site" evidence="10">
    <location>
        <position position="93"/>
    </location>
    <ligand>
        <name>Zn(2+)</name>
        <dbReference type="ChEBI" id="CHEBI:29105"/>
    </ligand>
</feature>
<evidence type="ECO:0000256" key="9">
    <source>
        <dbReference type="PIRSR" id="PIRSR004682-3"/>
    </source>
</evidence>
<dbReference type="InterPro" id="IPR006543">
    <property type="entry name" value="Histidinol-phos"/>
</dbReference>
<dbReference type="GO" id="GO:0005737">
    <property type="term" value="C:cytoplasm"/>
    <property type="evidence" value="ECO:0007669"/>
    <property type="project" value="UniProtKB-SubCell"/>
</dbReference>
<dbReference type="GO" id="GO:0005975">
    <property type="term" value="P:carbohydrate metabolic process"/>
    <property type="evidence" value="ECO:0007669"/>
    <property type="project" value="InterPro"/>
</dbReference>
<keyword evidence="10" id="KW-0862">Zinc</keyword>
<dbReference type="Proteomes" id="UP000265540">
    <property type="component" value="Unassembled WGS sequence"/>
</dbReference>